<keyword evidence="1" id="KW-0614">Plasmid</keyword>
<evidence type="ECO:0000313" key="1">
    <source>
        <dbReference type="EMBL" id="WLS01235.1"/>
    </source>
</evidence>
<protein>
    <submittedName>
        <fullName evidence="1">Uncharacterized protein</fullName>
    </submittedName>
</protein>
<geneLocation type="plasmid" evidence="1 2">
    <name>unnamed6</name>
</geneLocation>
<dbReference type="EMBL" id="CP132308">
    <property type="protein sequence ID" value="WLS01235.1"/>
    <property type="molecule type" value="Genomic_DNA"/>
</dbReference>
<dbReference type="Proteomes" id="UP001234585">
    <property type="component" value="Plasmid unnamed6"/>
</dbReference>
<dbReference type="AlphaFoldDB" id="A0AA50H7N3"/>
<proteinExistence type="predicted"/>
<name>A0AA50H7N3_9HYPH</name>
<organism evidence="1 2">
    <name type="scientific">Shinella sumterensis</name>
    <dbReference type="NCBI Taxonomy" id="1967501"/>
    <lineage>
        <taxon>Bacteria</taxon>
        <taxon>Pseudomonadati</taxon>
        <taxon>Pseudomonadota</taxon>
        <taxon>Alphaproteobacteria</taxon>
        <taxon>Hyphomicrobiales</taxon>
        <taxon>Rhizobiaceae</taxon>
        <taxon>Shinella</taxon>
    </lineage>
</organism>
<accession>A0AA50H7N3</accession>
<reference evidence="1 2" key="1">
    <citation type="submission" date="2023-08" db="EMBL/GenBank/DDBJ databases">
        <title>Pathogen: clinical or host-associated sample.</title>
        <authorList>
            <person name="Hergert J."/>
            <person name="Casey R."/>
            <person name="Wagner J."/>
            <person name="Young E.L."/>
            <person name="Oakeson K.F."/>
        </authorList>
    </citation>
    <scope>NUCLEOTIDE SEQUENCE [LARGE SCALE GENOMIC DNA]</scope>
    <source>
        <strain evidence="1 2">1760953</strain>
        <plasmid evidence="1 2">unnamed6</plasmid>
    </source>
</reference>
<gene>
    <name evidence="1" type="ORF">Q9313_28015</name>
</gene>
<evidence type="ECO:0000313" key="2">
    <source>
        <dbReference type="Proteomes" id="UP001234585"/>
    </source>
</evidence>
<keyword evidence="2" id="KW-1185">Reference proteome</keyword>
<sequence length="90" mass="9523">MMKRIAVTAVALLSVTSGAFANTILSETASPIAKITQGHGNPGDAASSVSDPDVSFRVLDNGRVERTNSRYGSVSIIDPQADYLKKQRSN</sequence>
<dbReference type="RefSeq" id="WP_226923725.1">
    <property type="nucleotide sequence ID" value="NZ_CP132308.1"/>
</dbReference>